<gene>
    <name evidence="2" type="ORF">CCAM_LOCUS27282</name>
</gene>
<reference evidence="2 3" key="1">
    <citation type="submission" date="2018-04" db="EMBL/GenBank/DDBJ databases">
        <authorList>
            <person name="Vogel A."/>
        </authorList>
    </citation>
    <scope>NUCLEOTIDE SEQUENCE [LARGE SCALE GENOMIC DNA]</scope>
</reference>
<feature type="transmembrane region" description="Helical" evidence="1">
    <location>
        <begin position="99"/>
        <end position="118"/>
    </location>
</feature>
<keyword evidence="1" id="KW-1133">Transmembrane helix</keyword>
<name>A0A484MC59_9ASTE</name>
<keyword evidence="3" id="KW-1185">Reference proteome</keyword>
<dbReference type="PANTHER" id="PTHR36367:SF2">
    <property type="entry name" value="TRANSMEMBRANE PROTEIN"/>
    <property type="match status" value="1"/>
</dbReference>
<dbReference type="AlphaFoldDB" id="A0A484MC59"/>
<organism evidence="2 3">
    <name type="scientific">Cuscuta campestris</name>
    <dbReference type="NCBI Taxonomy" id="132261"/>
    <lineage>
        <taxon>Eukaryota</taxon>
        <taxon>Viridiplantae</taxon>
        <taxon>Streptophyta</taxon>
        <taxon>Embryophyta</taxon>
        <taxon>Tracheophyta</taxon>
        <taxon>Spermatophyta</taxon>
        <taxon>Magnoliopsida</taxon>
        <taxon>eudicotyledons</taxon>
        <taxon>Gunneridae</taxon>
        <taxon>Pentapetalae</taxon>
        <taxon>asterids</taxon>
        <taxon>lamiids</taxon>
        <taxon>Solanales</taxon>
        <taxon>Convolvulaceae</taxon>
        <taxon>Cuscuteae</taxon>
        <taxon>Cuscuta</taxon>
        <taxon>Cuscuta subgen. Grammica</taxon>
        <taxon>Cuscuta sect. Cleistogrammica</taxon>
    </lineage>
</organism>
<evidence type="ECO:0000313" key="2">
    <source>
        <dbReference type="EMBL" id="VFQ85506.1"/>
    </source>
</evidence>
<feature type="transmembrane region" description="Helical" evidence="1">
    <location>
        <begin position="130"/>
        <end position="156"/>
    </location>
</feature>
<dbReference type="Proteomes" id="UP000595140">
    <property type="component" value="Unassembled WGS sequence"/>
</dbReference>
<dbReference type="OrthoDB" id="1925356at2759"/>
<accession>A0A484MC59</accession>
<dbReference type="EMBL" id="OOIL02002916">
    <property type="protein sequence ID" value="VFQ85506.1"/>
    <property type="molecule type" value="Genomic_DNA"/>
</dbReference>
<proteinExistence type="predicted"/>
<evidence type="ECO:0000313" key="3">
    <source>
        <dbReference type="Proteomes" id="UP000595140"/>
    </source>
</evidence>
<dbReference type="PANTHER" id="PTHR36367">
    <property type="entry name" value="TRANSMEMBRANE PROTEIN"/>
    <property type="match status" value="1"/>
</dbReference>
<keyword evidence="1" id="KW-0812">Transmembrane</keyword>
<protein>
    <submittedName>
        <fullName evidence="2">Uncharacterized protein</fullName>
    </submittedName>
</protein>
<evidence type="ECO:0000256" key="1">
    <source>
        <dbReference type="SAM" id="Phobius"/>
    </source>
</evidence>
<keyword evidence="1" id="KW-0472">Membrane</keyword>
<sequence length="165" mass="18280">MPPLAMTAVTWLSSPSALPRPPKPLFRGRHNAAAHVVKAAKWPRASSVGFASLRGERLLRFSTLHRGRRISLPAADSGGDGLVSTDGDDEVQWRRSLQAILWIAEGVYVIWLFLLPYAPGDPIWAISSDTVNHLVALSLNFFLILPLLNNGLFLFYRLPHNLTYA</sequence>